<gene>
    <name evidence="1" type="ORF">PoB_007205900</name>
</gene>
<evidence type="ECO:0008006" key="3">
    <source>
        <dbReference type="Google" id="ProtNLM"/>
    </source>
</evidence>
<dbReference type="AlphaFoldDB" id="A0AAV4DNJ7"/>
<dbReference type="Proteomes" id="UP000735302">
    <property type="component" value="Unassembled WGS sequence"/>
</dbReference>
<dbReference type="EMBL" id="BLXT01008064">
    <property type="protein sequence ID" value="GFO45554.1"/>
    <property type="molecule type" value="Genomic_DNA"/>
</dbReference>
<proteinExistence type="predicted"/>
<organism evidence="1 2">
    <name type="scientific">Plakobranchus ocellatus</name>
    <dbReference type="NCBI Taxonomy" id="259542"/>
    <lineage>
        <taxon>Eukaryota</taxon>
        <taxon>Metazoa</taxon>
        <taxon>Spiralia</taxon>
        <taxon>Lophotrochozoa</taxon>
        <taxon>Mollusca</taxon>
        <taxon>Gastropoda</taxon>
        <taxon>Heterobranchia</taxon>
        <taxon>Euthyneura</taxon>
        <taxon>Panpulmonata</taxon>
        <taxon>Sacoglossa</taxon>
        <taxon>Placobranchoidea</taxon>
        <taxon>Plakobranchidae</taxon>
        <taxon>Plakobranchus</taxon>
    </lineage>
</organism>
<evidence type="ECO:0000313" key="1">
    <source>
        <dbReference type="EMBL" id="GFO45554.1"/>
    </source>
</evidence>
<comment type="caution">
    <text evidence="1">The sequence shown here is derived from an EMBL/GenBank/DDBJ whole genome shotgun (WGS) entry which is preliminary data.</text>
</comment>
<protein>
    <recommendedName>
        <fullName evidence="3">Transposase</fullName>
    </recommendedName>
</protein>
<accession>A0AAV4DNJ7</accession>
<sequence>MTTLTKLVDKSTILLMFPTGQDADSRARTRDTRIPADFRAGTLAICFSTAKWLTNPLWDQLGYFCGRFEFEPLYWCPGLRKA</sequence>
<name>A0AAV4DNJ7_9GAST</name>
<evidence type="ECO:0000313" key="2">
    <source>
        <dbReference type="Proteomes" id="UP000735302"/>
    </source>
</evidence>
<reference evidence="1 2" key="1">
    <citation type="journal article" date="2021" name="Elife">
        <title>Chloroplast acquisition without the gene transfer in kleptoplastic sea slugs, Plakobranchus ocellatus.</title>
        <authorList>
            <person name="Maeda T."/>
            <person name="Takahashi S."/>
            <person name="Yoshida T."/>
            <person name="Shimamura S."/>
            <person name="Takaki Y."/>
            <person name="Nagai Y."/>
            <person name="Toyoda A."/>
            <person name="Suzuki Y."/>
            <person name="Arimoto A."/>
            <person name="Ishii H."/>
            <person name="Satoh N."/>
            <person name="Nishiyama T."/>
            <person name="Hasebe M."/>
            <person name="Maruyama T."/>
            <person name="Minagawa J."/>
            <person name="Obokata J."/>
            <person name="Shigenobu S."/>
        </authorList>
    </citation>
    <scope>NUCLEOTIDE SEQUENCE [LARGE SCALE GENOMIC DNA]</scope>
</reference>
<keyword evidence="2" id="KW-1185">Reference proteome</keyword>